<proteinExistence type="predicted"/>
<dbReference type="OrthoDB" id="7552155at2759"/>
<gene>
    <name evidence="1" type="ORF">X777_10277</name>
</gene>
<protein>
    <submittedName>
        <fullName evidence="1">Uncharacterized protein</fullName>
    </submittedName>
</protein>
<dbReference type="AlphaFoldDB" id="A0A026W505"/>
<dbReference type="EMBL" id="KK107413">
    <property type="protein sequence ID" value="EZA51152.1"/>
    <property type="molecule type" value="Genomic_DNA"/>
</dbReference>
<feature type="non-terminal residue" evidence="1">
    <location>
        <position position="159"/>
    </location>
</feature>
<evidence type="ECO:0000313" key="1">
    <source>
        <dbReference type="EMBL" id="EZA51152.1"/>
    </source>
</evidence>
<organism evidence="1 2">
    <name type="scientific">Ooceraea biroi</name>
    <name type="common">Clonal raider ant</name>
    <name type="synonym">Cerapachys biroi</name>
    <dbReference type="NCBI Taxonomy" id="2015173"/>
    <lineage>
        <taxon>Eukaryota</taxon>
        <taxon>Metazoa</taxon>
        <taxon>Ecdysozoa</taxon>
        <taxon>Arthropoda</taxon>
        <taxon>Hexapoda</taxon>
        <taxon>Insecta</taxon>
        <taxon>Pterygota</taxon>
        <taxon>Neoptera</taxon>
        <taxon>Endopterygota</taxon>
        <taxon>Hymenoptera</taxon>
        <taxon>Apocrita</taxon>
        <taxon>Aculeata</taxon>
        <taxon>Formicoidea</taxon>
        <taxon>Formicidae</taxon>
        <taxon>Dorylinae</taxon>
        <taxon>Ooceraea</taxon>
    </lineage>
</organism>
<feature type="non-terminal residue" evidence="1">
    <location>
        <position position="1"/>
    </location>
</feature>
<keyword evidence="2" id="KW-1185">Reference proteome</keyword>
<sequence length="159" mass="18722">YDNLIQYLSDKQVIRSSVQCPKCGNIITYSKTDNSYTMHCTNAHYKTVPKRKKRRIICNFKISIFNNTWFSNTHLDIVKVSRFIAYFLTIQPPRHSFLCNELELPEHTVVDWTNFCRELLAQYFVKEQQQLGGPGIIVEIDKAKISKRKYNKGRILQTK</sequence>
<name>A0A026W505_OOCBI</name>
<reference evidence="1 2" key="1">
    <citation type="journal article" date="2014" name="Curr. Biol.">
        <title>The genome of the clonal raider ant Cerapachys biroi.</title>
        <authorList>
            <person name="Oxley P.R."/>
            <person name="Ji L."/>
            <person name="Fetter-Pruneda I."/>
            <person name="McKenzie S.K."/>
            <person name="Li C."/>
            <person name="Hu H."/>
            <person name="Zhang G."/>
            <person name="Kronauer D.J."/>
        </authorList>
    </citation>
    <scope>NUCLEOTIDE SEQUENCE [LARGE SCALE GENOMIC DNA]</scope>
</reference>
<evidence type="ECO:0000313" key="2">
    <source>
        <dbReference type="Proteomes" id="UP000053097"/>
    </source>
</evidence>
<dbReference type="OMA" id="ACKFIAH"/>
<accession>A0A026W505</accession>
<dbReference type="Proteomes" id="UP000053097">
    <property type="component" value="Unassembled WGS sequence"/>
</dbReference>